<evidence type="ECO:0000313" key="3">
    <source>
        <dbReference type="Proteomes" id="UP000286976"/>
    </source>
</evidence>
<comment type="caution">
    <text evidence="2">The sequence shown here is derived from an EMBL/GenBank/DDBJ whole genome shotgun (WGS) entry which is preliminary data.</text>
</comment>
<dbReference type="PANTHER" id="PTHR30188:SF4">
    <property type="entry name" value="PROTEIN TRIGALACTOSYLDIACYLGLYCEROL 1, CHLOROPLASTIC"/>
    <property type="match status" value="1"/>
</dbReference>
<feature type="transmembrane region" description="Helical" evidence="1">
    <location>
        <begin position="67"/>
        <end position="86"/>
    </location>
</feature>
<dbReference type="Proteomes" id="UP000286976">
    <property type="component" value="Unassembled WGS sequence"/>
</dbReference>
<keyword evidence="3" id="KW-1185">Reference proteome</keyword>
<feature type="transmembrane region" description="Helical" evidence="1">
    <location>
        <begin position="164"/>
        <end position="184"/>
    </location>
</feature>
<name>A0A432X022_9GAMM</name>
<sequence length="269" mass="29652">MMQRILRFPGFIGRQAIRPFSYGFAVLLFTLRALNPHQQGVFRLNQGSYRTLVGQLIFSGIDALPAISLLAFASGLAVTSQIILTIQLIGDRTEVIDILVRVVVFELSTLLTAILLIGRSGSAITVDLGNMKLNRELEGVEMLGINLNHFLITPRVLGAGLAQAMLAIYFAFFAIVTGVFFLAFSHDPGYFNYLPEIAASLHPYNLVIFLVKNLLFGIIIGATACYHALQVERSRTELPQQTQRAIVNSIGIVFVLNAIFVLFMQPPIL</sequence>
<feature type="transmembrane region" description="Helical" evidence="1">
    <location>
        <begin position="98"/>
        <end position="119"/>
    </location>
</feature>
<dbReference type="RefSeq" id="WP_126757870.1">
    <property type="nucleotide sequence ID" value="NZ_PIPQ01000006.1"/>
</dbReference>
<dbReference type="OrthoDB" id="9810518at2"/>
<feature type="transmembrane region" description="Helical" evidence="1">
    <location>
        <begin position="204"/>
        <end position="224"/>
    </location>
</feature>
<keyword evidence="1" id="KW-0472">Membrane</keyword>
<dbReference type="InterPro" id="IPR030802">
    <property type="entry name" value="Permease_MalE"/>
</dbReference>
<reference evidence="2 3" key="1">
    <citation type="journal article" date="2011" name="Front. Microbiol.">
        <title>Genomic signatures of strain selection and enhancement in Bacillus atrophaeus var. globigii, a historical biowarfare simulant.</title>
        <authorList>
            <person name="Gibbons H.S."/>
            <person name="Broomall S.M."/>
            <person name="McNew L.A."/>
            <person name="Daligault H."/>
            <person name="Chapman C."/>
            <person name="Bruce D."/>
            <person name="Karavis M."/>
            <person name="Krepps M."/>
            <person name="McGregor P.A."/>
            <person name="Hong C."/>
            <person name="Park K.H."/>
            <person name="Akmal A."/>
            <person name="Feldman A."/>
            <person name="Lin J.S."/>
            <person name="Chang W.E."/>
            <person name="Higgs B.W."/>
            <person name="Demirev P."/>
            <person name="Lindquist J."/>
            <person name="Liem A."/>
            <person name="Fochler E."/>
            <person name="Read T.D."/>
            <person name="Tapia R."/>
            <person name="Johnson S."/>
            <person name="Bishop-Lilly K.A."/>
            <person name="Detter C."/>
            <person name="Han C."/>
            <person name="Sozhamannan S."/>
            <person name="Rosenzweig C.N."/>
            <person name="Skowronski E.W."/>
        </authorList>
    </citation>
    <scope>NUCLEOTIDE SEQUENCE [LARGE SCALE GENOMIC DNA]</scope>
    <source>
        <strain evidence="2 3">AIT1</strain>
    </source>
</reference>
<dbReference type="EMBL" id="PIPQ01000006">
    <property type="protein sequence ID" value="RUO39370.1"/>
    <property type="molecule type" value="Genomic_DNA"/>
</dbReference>
<accession>A0A432X022</accession>
<organism evidence="2 3">
    <name type="scientific">Aliidiomarina taiwanensis</name>
    <dbReference type="NCBI Taxonomy" id="946228"/>
    <lineage>
        <taxon>Bacteria</taxon>
        <taxon>Pseudomonadati</taxon>
        <taxon>Pseudomonadota</taxon>
        <taxon>Gammaproteobacteria</taxon>
        <taxon>Alteromonadales</taxon>
        <taxon>Idiomarinaceae</taxon>
        <taxon>Aliidiomarina</taxon>
    </lineage>
</organism>
<dbReference type="Pfam" id="PF02405">
    <property type="entry name" value="MlaE"/>
    <property type="match status" value="1"/>
</dbReference>
<evidence type="ECO:0000313" key="2">
    <source>
        <dbReference type="EMBL" id="RUO39370.1"/>
    </source>
</evidence>
<dbReference type="PANTHER" id="PTHR30188">
    <property type="entry name" value="ABC TRANSPORTER PERMEASE PROTEIN-RELATED"/>
    <property type="match status" value="1"/>
</dbReference>
<dbReference type="GO" id="GO:0043190">
    <property type="term" value="C:ATP-binding cassette (ABC) transporter complex"/>
    <property type="evidence" value="ECO:0007669"/>
    <property type="project" value="InterPro"/>
</dbReference>
<gene>
    <name evidence="2" type="ORF">CWE15_09615</name>
</gene>
<keyword evidence="1" id="KW-0812">Transmembrane</keyword>
<evidence type="ECO:0000256" key="1">
    <source>
        <dbReference type="SAM" id="Phobius"/>
    </source>
</evidence>
<protein>
    <submittedName>
        <fullName evidence="2">ABC transporter permease</fullName>
    </submittedName>
</protein>
<dbReference type="AlphaFoldDB" id="A0A432X022"/>
<feature type="transmembrane region" description="Helical" evidence="1">
    <location>
        <begin position="139"/>
        <end position="157"/>
    </location>
</feature>
<feature type="transmembrane region" description="Helical" evidence="1">
    <location>
        <begin position="245"/>
        <end position="264"/>
    </location>
</feature>
<proteinExistence type="predicted"/>
<keyword evidence="1" id="KW-1133">Transmembrane helix</keyword>
<dbReference type="GO" id="GO:0005548">
    <property type="term" value="F:phospholipid transporter activity"/>
    <property type="evidence" value="ECO:0007669"/>
    <property type="project" value="TreeGrafter"/>
</dbReference>